<accession>A0A2S5CQ94</accession>
<dbReference type="InterPro" id="IPR010998">
    <property type="entry name" value="Integrase_recombinase_N"/>
</dbReference>
<evidence type="ECO:0000256" key="2">
    <source>
        <dbReference type="ARBA" id="ARBA00022908"/>
    </source>
</evidence>
<dbReference type="GO" id="GO:0003677">
    <property type="term" value="F:DNA binding"/>
    <property type="evidence" value="ECO:0007669"/>
    <property type="project" value="UniProtKB-KW"/>
</dbReference>
<proteinExistence type="inferred from homology"/>
<dbReference type="PANTHER" id="PTHR30629">
    <property type="entry name" value="PROPHAGE INTEGRASE"/>
    <property type="match status" value="1"/>
</dbReference>
<dbReference type="Gene3D" id="3.30.160.390">
    <property type="entry name" value="Integrase, DNA-binding domain"/>
    <property type="match status" value="1"/>
</dbReference>
<evidence type="ECO:0000313" key="7">
    <source>
        <dbReference type="Proteomes" id="UP000237423"/>
    </source>
</evidence>
<evidence type="ECO:0000313" key="6">
    <source>
        <dbReference type="EMBL" id="POZ52991.1"/>
    </source>
</evidence>
<dbReference type="Pfam" id="PF00589">
    <property type="entry name" value="Phage_integrase"/>
    <property type="match status" value="1"/>
</dbReference>
<gene>
    <name evidence="6" type="ORF">AADEFJLK_01607</name>
</gene>
<dbReference type="AlphaFoldDB" id="A0A2S5CQ94"/>
<comment type="caution">
    <text evidence="6">The sequence shown here is derived from an EMBL/GenBank/DDBJ whole genome shotgun (WGS) entry which is preliminary data.</text>
</comment>
<name>A0A2S5CQ94_9GAMM</name>
<evidence type="ECO:0000256" key="4">
    <source>
        <dbReference type="ARBA" id="ARBA00023172"/>
    </source>
</evidence>
<dbReference type="PANTHER" id="PTHR30629:SF2">
    <property type="entry name" value="PROPHAGE INTEGRASE INTS-RELATED"/>
    <property type="match status" value="1"/>
</dbReference>
<dbReference type="InterPro" id="IPR053876">
    <property type="entry name" value="Phage_int_M"/>
</dbReference>
<keyword evidence="4" id="KW-0233">DNA recombination</keyword>
<dbReference type="InterPro" id="IPR013762">
    <property type="entry name" value="Integrase-like_cat_sf"/>
</dbReference>
<sequence>MAISRIKPLTFKHLKPTEKEQLIPDGGNLYVRVRAATDGGAVSFRFFYRFEGKQKWLTLKADDLPSARKERDTYTQMLKEGLDPNLEIKLKDERAKQQQLDEQAAITKLKARVTVNALFIRWRDTDLTKRKDIKEIIRMFEKDVLPVLGLLFVEDVRKGHITEVTDTLKQRDAVHTARNILKLMRQMFRFAVDRDIIEFDPTANLSVTKTTTKPTERDRTLSEIEIRALARQLPDANLLKSTECAIWIALATLCRIGELSKAQWADVDFEGKTWNIPEANSKNGKAHTIYLSDFALGQFKALRHYATHDVWLFPNRDGSSHVCDKSITKQIDGRQTTAIFSNRSKDSQALVLTGGKWTPHDLRRTGATIMGKLKILPDVIEKCLNHTEENKVKRIYQRQELKEEQAEAWCVLGDRLNLLVNMDNSNIVLLRTQKAS</sequence>
<dbReference type="Gene3D" id="1.10.150.130">
    <property type="match status" value="1"/>
</dbReference>
<keyword evidence="2" id="KW-0229">DNA integration</keyword>
<dbReference type="InterPro" id="IPR038488">
    <property type="entry name" value="Integrase_DNA-bd_sf"/>
</dbReference>
<feature type="domain" description="Tyr recombinase" evidence="5">
    <location>
        <begin position="216"/>
        <end position="410"/>
    </location>
</feature>
<dbReference type="GO" id="GO:0006310">
    <property type="term" value="P:DNA recombination"/>
    <property type="evidence" value="ECO:0007669"/>
    <property type="project" value="UniProtKB-KW"/>
</dbReference>
<evidence type="ECO:0000259" key="5">
    <source>
        <dbReference type="PROSITE" id="PS51898"/>
    </source>
</evidence>
<protein>
    <submittedName>
        <fullName evidence="6">Integrase</fullName>
    </submittedName>
</protein>
<comment type="similarity">
    <text evidence="1">Belongs to the 'phage' integrase family.</text>
</comment>
<dbReference type="Proteomes" id="UP000237423">
    <property type="component" value="Unassembled WGS sequence"/>
</dbReference>
<dbReference type="EMBL" id="PGFZ01000002">
    <property type="protein sequence ID" value="POZ52991.1"/>
    <property type="molecule type" value="Genomic_DNA"/>
</dbReference>
<keyword evidence="3" id="KW-0238">DNA-binding</keyword>
<dbReference type="InterPro" id="IPR002104">
    <property type="entry name" value="Integrase_catalytic"/>
</dbReference>
<evidence type="ECO:0000256" key="1">
    <source>
        <dbReference type="ARBA" id="ARBA00008857"/>
    </source>
</evidence>
<evidence type="ECO:0000256" key="3">
    <source>
        <dbReference type="ARBA" id="ARBA00023125"/>
    </source>
</evidence>
<dbReference type="RefSeq" id="WP_103973875.1">
    <property type="nucleotide sequence ID" value="NZ_PGFZ01000002.1"/>
</dbReference>
<dbReference type="PROSITE" id="PS51898">
    <property type="entry name" value="TYR_RECOMBINASE"/>
    <property type="match status" value="1"/>
</dbReference>
<dbReference type="Pfam" id="PF22022">
    <property type="entry name" value="Phage_int_M"/>
    <property type="match status" value="1"/>
</dbReference>
<dbReference type="Gene3D" id="1.10.443.10">
    <property type="entry name" value="Intergrase catalytic core"/>
    <property type="match status" value="1"/>
</dbReference>
<dbReference type="CDD" id="cd00801">
    <property type="entry name" value="INT_P4_C"/>
    <property type="match status" value="1"/>
</dbReference>
<dbReference type="InterPro" id="IPR050808">
    <property type="entry name" value="Phage_Integrase"/>
</dbReference>
<dbReference type="InterPro" id="IPR011010">
    <property type="entry name" value="DNA_brk_join_enz"/>
</dbReference>
<organism evidence="6 7">
    <name type="scientific">Methylovulum psychrotolerans</name>
    <dbReference type="NCBI Taxonomy" id="1704499"/>
    <lineage>
        <taxon>Bacteria</taxon>
        <taxon>Pseudomonadati</taxon>
        <taxon>Pseudomonadota</taxon>
        <taxon>Gammaproteobacteria</taxon>
        <taxon>Methylococcales</taxon>
        <taxon>Methylococcaceae</taxon>
        <taxon>Methylovulum</taxon>
    </lineage>
</organism>
<reference evidence="6 7" key="1">
    <citation type="submission" date="2017-11" db="EMBL/GenBank/DDBJ databases">
        <title>Draft Genome Sequence of Methylobacter psychrotolerans Sph1T, an Obligate Methanotroph from Low-Temperature Environments.</title>
        <authorList>
            <person name="Oshkin I.Y."/>
            <person name="Miroshnikov K."/>
            <person name="Belova S.E."/>
            <person name="Korzhenkov A."/>
            <person name="Toshchakov S.V."/>
            <person name="Dedysh S.N."/>
        </authorList>
    </citation>
    <scope>NUCLEOTIDE SEQUENCE [LARGE SCALE GENOMIC DNA]</scope>
    <source>
        <strain evidence="6 7">Sph1</strain>
    </source>
</reference>
<dbReference type="InterPro" id="IPR025166">
    <property type="entry name" value="Integrase_DNA_bind_dom"/>
</dbReference>
<dbReference type="Pfam" id="PF13356">
    <property type="entry name" value="Arm-DNA-bind_3"/>
    <property type="match status" value="1"/>
</dbReference>
<dbReference type="SUPFAM" id="SSF56349">
    <property type="entry name" value="DNA breaking-rejoining enzymes"/>
    <property type="match status" value="1"/>
</dbReference>
<dbReference type="GO" id="GO:0015074">
    <property type="term" value="P:DNA integration"/>
    <property type="evidence" value="ECO:0007669"/>
    <property type="project" value="UniProtKB-KW"/>
</dbReference>